<accession>A0A6C0GH70</accession>
<dbReference type="RefSeq" id="WP_162443345.1">
    <property type="nucleotide sequence ID" value="NZ_CP048222.1"/>
</dbReference>
<keyword evidence="2" id="KW-1185">Reference proteome</keyword>
<sequence length="460" mass="53298">MKHVFFLLLLHLPQLLFCQSPKSAQIKSFNGRPTLFVNDQPQTSAMYALTHAYGGRWSWEEVPSRNIRNFCQIGFRLFQVDVYLEDIWYTHTDTLDIAKVQRQVRGVLNECPDAGVVIRVHVNAPFWWNKANLEECTQFADGPIDTTLQAGPPHHNEEYDINRSLRASLASLKWRKQAGEKLKELCQRLSKTAEGNALIGMHIAGGIYGEWHYWGFIDHDPDTGPAMSGYFQSWLKAKYSTTLNLQKAWKTKAFTLENATVPGVSERLQTQDGFFKDPLQEQRTIDYFTAQQQVVAEDVEYFCRLVKQHWPRPLITGIFYGYLHMTFNRQTVGGHLFVKQILESPYVDYLSAPQTYWGESRKAGGSGNSRAVIESTLLHEKLFMDEIDNGYLHASTEYDNIRYKERYDPVYANIIRRSTLLPLLRGIGFWLYDFGLQKGYGWWDHPAYLAEFQRQKAFFD</sequence>
<organism evidence="1 2">
    <name type="scientific">Rhodocytophaga rosea</name>
    <dbReference type="NCBI Taxonomy" id="2704465"/>
    <lineage>
        <taxon>Bacteria</taxon>
        <taxon>Pseudomonadati</taxon>
        <taxon>Bacteroidota</taxon>
        <taxon>Cytophagia</taxon>
        <taxon>Cytophagales</taxon>
        <taxon>Rhodocytophagaceae</taxon>
        <taxon>Rhodocytophaga</taxon>
    </lineage>
</organism>
<evidence type="ECO:0000313" key="1">
    <source>
        <dbReference type="EMBL" id="QHT67307.1"/>
    </source>
</evidence>
<dbReference type="Gene3D" id="3.20.20.80">
    <property type="entry name" value="Glycosidases"/>
    <property type="match status" value="1"/>
</dbReference>
<evidence type="ECO:0008006" key="3">
    <source>
        <dbReference type="Google" id="ProtNLM"/>
    </source>
</evidence>
<dbReference type="KEGG" id="rhoz:GXP67_12010"/>
<proteinExistence type="predicted"/>
<dbReference type="Proteomes" id="UP000480178">
    <property type="component" value="Chromosome"/>
</dbReference>
<gene>
    <name evidence="1" type="ORF">GXP67_12010</name>
</gene>
<name>A0A6C0GH70_9BACT</name>
<evidence type="ECO:0000313" key="2">
    <source>
        <dbReference type="Proteomes" id="UP000480178"/>
    </source>
</evidence>
<protein>
    <recommendedName>
        <fullName evidence="3">Glycoside hydrolase family 42 N-terminal domain-containing protein</fullName>
    </recommendedName>
</protein>
<reference evidence="1 2" key="1">
    <citation type="submission" date="2020-01" db="EMBL/GenBank/DDBJ databases">
        <authorList>
            <person name="Kim M.K."/>
        </authorList>
    </citation>
    <scope>NUCLEOTIDE SEQUENCE [LARGE SCALE GENOMIC DNA]</scope>
    <source>
        <strain evidence="1 2">172606-1</strain>
    </source>
</reference>
<dbReference type="EMBL" id="CP048222">
    <property type="protein sequence ID" value="QHT67307.1"/>
    <property type="molecule type" value="Genomic_DNA"/>
</dbReference>
<dbReference type="AlphaFoldDB" id="A0A6C0GH70"/>